<protein>
    <submittedName>
        <fullName evidence="1">Uncharacterized protein</fullName>
    </submittedName>
</protein>
<evidence type="ECO:0000313" key="1">
    <source>
        <dbReference type="EMBL" id="MBC8536897.1"/>
    </source>
</evidence>
<comment type="caution">
    <text evidence="1">The sequence shown here is derived from an EMBL/GenBank/DDBJ whole genome shotgun (WGS) entry which is preliminary data.</text>
</comment>
<dbReference type="EMBL" id="JACRSP010000004">
    <property type="protein sequence ID" value="MBC8536897.1"/>
    <property type="molecule type" value="Genomic_DNA"/>
</dbReference>
<gene>
    <name evidence="1" type="ORF">H8695_09375</name>
</gene>
<reference evidence="1" key="1">
    <citation type="submission" date="2020-08" db="EMBL/GenBank/DDBJ databases">
        <title>Genome public.</title>
        <authorList>
            <person name="Liu C."/>
            <person name="Sun Q."/>
        </authorList>
    </citation>
    <scope>NUCLEOTIDE SEQUENCE</scope>
    <source>
        <strain evidence="1">BX7</strain>
    </source>
</reference>
<dbReference type="AlphaFoldDB" id="A0A926HR01"/>
<evidence type="ECO:0000313" key="2">
    <source>
        <dbReference type="Proteomes" id="UP000620366"/>
    </source>
</evidence>
<dbReference type="Proteomes" id="UP000620366">
    <property type="component" value="Unassembled WGS sequence"/>
</dbReference>
<organism evidence="1 2">
    <name type="scientific">Feifania hominis</name>
    <dbReference type="NCBI Taxonomy" id="2763660"/>
    <lineage>
        <taxon>Bacteria</taxon>
        <taxon>Bacillati</taxon>
        <taxon>Bacillota</taxon>
        <taxon>Clostridia</taxon>
        <taxon>Eubacteriales</taxon>
        <taxon>Feifaniaceae</taxon>
        <taxon>Feifania</taxon>
    </lineage>
</organism>
<sequence length="101" mass="11508">MKIIQIEPNKSGSRPPMQDWALRNLPQGYSFVPNGLDTDIFYSYNGFVNLTIEGDIVTAMTPNIEAWQAWKASLPEPKIEIDPVDKLRADVDYMMMKMEGI</sequence>
<dbReference type="RefSeq" id="WP_249300927.1">
    <property type="nucleotide sequence ID" value="NZ_JACRSP010000004.1"/>
</dbReference>
<keyword evidence="2" id="KW-1185">Reference proteome</keyword>
<accession>A0A926HR01</accession>
<name>A0A926HR01_9FIRM</name>
<proteinExistence type="predicted"/>